<evidence type="ECO:0000313" key="2">
    <source>
        <dbReference type="EMBL" id="EZF50780.1"/>
    </source>
</evidence>
<feature type="compositionally biased region" description="Polar residues" evidence="1">
    <location>
        <begin position="82"/>
        <end position="95"/>
    </location>
</feature>
<reference evidence="2" key="1">
    <citation type="submission" date="2014-02" db="EMBL/GenBank/DDBJ databases">
        <title>The Genome Sequence of Trichophyton rubrum (morphotype fischeri) CBS 288.86.</title>
        <authorList>
            <consortium name="The Broad Institute Genomics Platform"/>
            <person name="Cuomo C.A."/>
            <person name="White T.C."/>
            <person name="Graser Y."/>
            <person name="Martinez-Rossi N."/>
            <person name="Heitman J."/>
            <person name="Young S.K."/>
            <person name="Zeng Q."/>
            <person name="Gargeya S."/>
            <person name="Abouelleil A."/>
            <person name="Alvarado L."/>
            <person name="Chapman S.B."/>
            <person name="Gainer-Dewar J."/>
            <person name="Goldberg J."/>
            <person name="Griggs A."/>
            <person name="Gujja S."/>
            <person name="Hansen M."/>
            <person name="Howarth C."/>
            <person name="Imamovic A."/>
            <person name="Larimer J."/>
            <person name="Martinez D."/>
            <person name="Murphy C."/>
            <person name="Pearson M.D."/>
            <person name="Persinoti G."/>
            <person name="Poon T."/>
            <person name="Priest M."/>
            <person name="Roberts A.D."/>
            <person name="Saif S."/>
            <person name="Shea T.D."/>
            <person name="Sykes S.N."/>
            <person name="Wortman J."/>
            <person name="Nusbaum C."/>
            <person name="Birren B."/>
        </authorList>
    </citation>
    <scope>NUCLEOTIDE SEQUENCE [LARGE SCALE GENOMIC DNA]</scope>
    <source>
        <strain evidence="2">CBS 288.86</strain>
    </source>
</reference>
<dbReference type="EMBL" id="KK207877">
    <property type="protein sequence ID" value="EZF50780.1"/>
    <property type="molecule type" value="Genomic_DNA"/>
</dbReference>
<dbReference type="AlphaFoldDB" id="A0A022VXH3"/>
<protein>
    <submittedName>
        <fullName evidence="2">Uncharacterized protein</fullName>
    </submittedName>
</protein>
<dbReference type="Proteomes" id="UP000023758">
    <property type="component" value="Unassembled WGS sequence"/>
</dbReference>
<proteinExistence type="predicted"/>
<accession>A0A022VXH3</accession>
<sequence>MTGLRMCIFGLWALQTNYPNVASKGTHRRLPMPLLHLTNKMTPRTYAPDSVLLLPLILRPVSRKVHIKRKSCIKYQRRMRPEQNSPGPQPKTSLNRPLLDRHKCFSHQLQYLT</sequence>
<organism evidence="2">
    <name type="scientific">Trichophyton rubrum CBS 288.86</name>
    <dbReference type="NCBI Taxonomy" id="1215330"/>
    <lineage>
        <taxon>Eukaryota</taxon>
        <taxon>Fungi</taxon>
        <taxon>Dikarya</taxon>
        <taxon>Ascomycota</taxon>
        <taxon>Pezizomycotina</taxon>
        <taxon>Eurotiomycetes</taxon>
        <taxon>Eurotiomycetidae</taxon>
        <taxon>Onygenales</taxon>
        <taxon>Arthrodermataceae</taxon>
        <taxon>Trichophyton</taxon>
    </lineage>
</organism>
<dbReference type="HOGENOM" id="CLU_2135312_0_0_1"/>
<feature type="region of interest" description="Disordered" evidence="1">
    <location>
        <begin position="75"/>
        <end position="100"/>
    </location>
</feature>
<evidence type="ECO:0000256" key="1">
    <source>
        <dbReference type="SAM" id="MobiDB-lite"/>
    </source>
</evidence>
<gene>
    <name evidence="2" type="ORF">H103_05868</name>
</gene>
<name>A0A022VXH3_TRIRU</name>